<keyword evidence="2 3" id="KW-0812">Transmembrane</keyword>
<feature type="region of interest" description="Disordered" evidence="1">
    <location>
        <begin position="162"/>
        <end position="192"/>
    </location>
</feature>
<feature type="compositionally biased region" description="Low complexity" evidence="1">
    <location>
        <begin position="432"/>
        <end position="444"/>
    </location>
</feature>
<sequence>MNYSCNFECGFMHSLRSECSQSCPNVVSSCTAARPDVYNRSTAFFSACQEWCCSETNNLAIAMIAVVGAALVLLLIFGAIVLKKCYRKRSRESMMAKAVWRPAARDAFAFDPEDEMSHQHNDADHDMNPTTQQYLQSKQGATLGEESGAAFQHRAGNENPYLVGGVVSRRGSLPPDPNGGGGGAPGDNENRRSFMYDGEISLGFADEDFYIVEADRADGVSFAGSRMSRRSSTRSGAIALPMAHVRDPTASASTSQQISPRSDAGDAAMMPHASHQVQFHTGQTFHTHHTTAPPPAVVLQQQQQNGQFTLDGQDKNYWSTADHRGRPLSASKQQTAPHITPLPLPGGVSPRPPLAGPTSRTGSQAPPPQPYVGLGGAPSVAAGGGAPAVHFTPGQRPLSGSVRRQSAAAVTWDIFEDVDVAELERVRSSSRLAPLSQQHQQQPSAAPPAPGSINLNGLFGSAPPPLPPPPPAQGTSVEAVPLSAPPVAPPQQQPPRRTSAGSLRRVSATVVPSSDYLWDAEIDAEIFDV</sequence>
<feature type="compositionally biased region" description="Polar residues" evidence="1">
    <location>
        <begin position="250"/>
        <end position="260"/>
    </location>
</feature>
<evidence type="ECO:0000256" key="2">
    <source>
        <dbReference type="SAM" id="Phobius"/>
    </source>
</evidence>
<evidence type="ECO:0000313" key="4">
    <source>
        <dbReference type="Proteomes" id="UP000051952"/>
    </source>
</evidence>
<dbReference type="EMBL" id="CYKH01001887">
    <property type="protein sequence ID" value="CUI15178.1"/>
    <property type="molecule type" value="Genomic_DNA"/>
</dbReference>
<evidence type="ECO:0000313" key="3">
    <source>
        <dbReference type="EMBL" id="CUI15178.1"/>
    </source>
</evidence>
<dbReference type="VEuPathDB" id="TriTrypDB:BSAL_29875"/>
<evidence type="ECO:0000256" key="1">
    <source>
        <dbReference type="SAM" id="MobiDB-lite"/>
    </source>
</evidence>
<name>A0A0S4KJL0_BODSA</name>
<protein>
    <submittedName>
        <fullName evidence="3">Transmembrane protein, putative</fullName>
    </submittedName>
</protein>
<keyword evidence="2" id="KW-0472">Membrane</keyword>
<gene>
    <name evidence="3" type="ORF">BSAL_29875</name>
</gene>
<dbReference type="AlphaFoldDB" id="A0A0S4KJL0"/>
<keyword evidence="4" id="KW-1185">Reference proteome</keyword>
<proteinExistence type="predicted"/>
<feature type="compositionally biased region" description="Pro residues" evidence="1">
    <location>
        <begin position="340"/>
        <end position="355"/>
    </location>
</feature>
<feature type="region of interest" description="Disordered" evidence="1">
    <location>
        <begin position="430"/>
        <end position="508"/>
    </location>
</feature>
<organism evidence="3 4">
    <name type="scientific">Bodo saltans</name>
    <name type="common">Flagellated protozoan</name>
    <dbReference type="NCBI Taxonomy" id="75058"/>
    <lineage>
        <taxon>Eukaryota</taxon>
        <taxon>Discoba</taxon>
        <taxon>Euglenozoa</taxon>
        <taxon>Kinetoplastea</taxon>
        <taxon>Metakinetoplastina</taxon>
        <taxon>Eubodonida</taxon>
        <taxon>Bodonidae</taxon>
        <taxon>Bodo</taxon>
    </lineage>
</organism>
<feature type="compositionally biased region" description="Pro residues" evidence="1">
    <location>
        <begin position="483"/>
        <end position="493"/>
    </location>
</feature>
<feature type="region of interest" description="Disordered" evidence="1">
    <location>
        <begin position="247"/>
        <end position="267"/>
    </location>
</feature>
<reference evidence="4" key="1">
    <citation type="submission" date="2015-09" db="EMBL/GenBank/DDBJ databases">
        <authorList>
            <consortium name="Pathogen Informatics"/>
        </authorList>
    </citation>
    <scope>NUCLEOTIDE SEQUENCE [LARGE SCALE GENOMIC DNA]</scope>
    <source>
        <strain evidence="4">Lake Konstanz</strain>
    </source>
</reference>
<keyword evidence="2" id="KW-1133">Transmembrane helix</keyword>
<dbReference type="Proteomes" id="UP000051952">
    <property type="component" value="Unassembled WGS sequence"/>
</dbReference>
<feature type="region of interest" description="Disordered" evidence="1">
    <location>
        <begin position="310"/>
        <end position="369"/>
    </location>
</feature>
<feature type="compositionally biased region" description="Pro residues" evidence="1">
    <location>
        <begin position="462"/>
        <end position="472"/>
    </location>
</feature>
<accession>A0A0S4KJL0</accession>
<feature type="transmembrane region" description="Helical" evidence="2">
    <location>
        <begin position="59"/>
        <end position="82"/>
    </location>
</feature>